<dbReference type="Proteomes" id="UP000008063">
    <property type="component" value="Unassembled WGS sequence"/>
</dbReference>
<feature type="region of interest" description="Disordered" evidence="1">
    <location>
        <begin position="61"/>
        <end position="86"/>
    </location>
</feature>
<name>F8PZV1_SERL3</name>
<proteinExistence type="predicted"/>
<organism evidence="3">
    <name type="scientific">Serpula lacrymans var. lacrymans (strain S7.3)</name>
    <name type="common">Dry rot fungus</name>
    <dbReference type="NCBI Taxonomy" id="936435"/>
    <lineage>
        <taxon>Eukaryota</taxon>
        <taxon>Fungi</taxon>
        <taxon>Dikarya</taxon>
        <taxon>Basidiomycota</taxon>
        <taxon>Agaricomycotina</taxon>
        <taxon>Agaricomycetes</taxon>
        <taxon>Agaricomycetidae</taxon>
        <taxon>Boletales</taxon>
        <taxon>Coniophorineae</taxon>
        <taxon>Serpulaceae</taxon>
        <taxon>Serpula</taxon>
    </lineage>
</organism>
<dbReference type="AlphaFoldDB" id="F8PZV1"/>
<dbReference type="HOGENOM" id="CLU_2504070_0_0_1"/>
<evidence type="ECO:0000256" key="1">
    <source>
        <dbReference type="SAM" id="MobiDB-lite"/>
    </source>
</evidence>
<keyword evidence="3" id="KW-1185">Reference proteome</keyword>
<protein>
    <submittedName>
        <fullName evidence="2">Uncharacterized protein</fullName>
    </submittedName>
</protein>
<evidence type="ECO:0000313" key="2">
    <source>
        <dbReference type="EMBL" id="EGN98423.1"/>
    </source>
</evidence>
<dbReference type="InParanoid" id="F8PZV1"/>
<feature type="non-terminal residue" evidence="2">
    <location>
        <position position="1"/>
    </location>
</feature>
<dbReference type="EMBL" id="GL945481">
    <property type="protein sequence ID" value="EGN98423.1"/>
    <property type="molecule type" value="Genomic_DNA"/>
</dbReference>
<evidence type="ECO:0000313" key="3">
    <source>
        <dbReference type="Proteomes" id="UP000008063"/>
    </source>
</evidence>
<feature type="compositionally biased region" description="Basic and acidic residues" evidence="1">
    <location>
        <begin position="72"/>
        <end position="86"/>
    </location>
</feature>
<accession>F8PZV1</accession>
<sequence>THGCSCTTNFGLPAARLEAKGQAQGFQAHVKGLALFSYELRQDSDNHFSESLEFQTSRAVKTQNNGWNGQRGGKEGWYSHHAFPEN</sequence>
<reference evidence="3" key="1">
    <citation type="journal article" date="2011" name="Science">
        <title>The plant cell wall-decomposing machinery underlies the functional diversity of forest fungi.</title>
        <authorList>
            <person name="Eastwood D.C."/>
            <person name="Floudas D."/>
            <person name="Binder M."/>
            <person name="Majcherczyk A."/>
            <person name="Schneider P."/>
            <person name="Aerts A."/>
            <person name="Asiegbu F.O."/>
            <person name="Baker S.E."/>
            <person name="Barry K."/>
            <person name="Bendiksby M."/>
            <person name="Blumentritt M."/>
            <person name="Coutinho P.M."/>
            <person name="Cullen D."/>
            <person name="de Vries R.P."/>
            <person name="Gathman A."/>
            <person name="Goodell B."/>
            <person name="Henrissat B."/>
            <person name="Ihrmark K."/>
            <person name="Kauserud H."/>
            <person name="Kohler A."/>
            <person name="LaButti K."/>
            <person name="Lapidus A."/>
            <person name="Lavin J.L."/>
            <person name="Lee Y.-H."/>
            <person name="Lindquist E."/>
            <person name="Lilly W."/>
            <person name="Lucas S."/>
            <person name="Morin E."/>
            <person name="Murat C."/>
            <person name="Oguiza J.A."/>
            <person name="Park J."/>
            <person name="Pisabarro A.G."/>
            <person name="Riley R."/>
            <person name="Rosling A."/>
            <person name="Salamov A."/>
            <person name="Schmidt O."/>
            <person name="Schmutz J."/>
            <person name="Skrede I."/>
            <person name="Stenlid J."/>
            <person name="Wiebenga A."/>
            <person name="Xie X."/>
            <person name="Kuees U."/>
            <person name="Hibbett D.S."/>
            <person name="Hoffmeister D."/>
            <person name="Hoegberg N."/>
            <person name="Martin F."/>
            <person name="Grigoriev I.V."/>
            <person name="Watkinson S.C."/>
        </authorList>
    </citation>
    <scope>NUCLEOTIDE SEQUENCE [LARGE SCALE GENOMIC DNA]</scope>
    <source>
        <strain evidence="3">strain S7.3</strain>
    </source>
</reference>
<gene>
    <name evidence="2" type="ORF">SERLA73DRAFT_183424</name>
</gene>